<evidence type="ECO:0000256" key="1">
    <source>
        <dbReference type="SAM" id="MobiDB-lite"/>
    </source>
</evidence>
<feature type="domain" description="Thioredoxin" evidence="2">
    <location>
        <begin position="1"/>
        <end position="116"/>
    </location>
</feature>
<sequence length="137" mass="15505">MSHTRKQHKHKPVIIGLVYAEWCGYCKALKPEWDAFKTAVKKDRKLSNKCSVFEVEDSDSMKSAKLASMNKRIKGGEIQVNGFPTLFKISGGEVQYFQGGLRNAATLLEWAKQSSTYTGGKRKNKTANKSRKIYKKN</sequence>
<protein>
    <recommendedName>
        <fullName evidence="2">Thioredoxin domain-containing protein</fullName>
    </recommendedName>
</protein>
<dbReference type="PROSITE" id="PS51352">
    <property type="entry name" value="THIOREDOXIN_2"/>
    <property type="match status" value="1"/>
</dbReference>
<reference evidence="3" key="1">
    <citation type="journal article" date="2020" name="Nature">
        <title>Giant virus diversity and host interactions through global metagenomics.</title>
        <authorList>
            <person name="Schulz F."/>
            <person name="Roux S."/>
            <person name="Paez-Espino D."/>
            <person name="Jungbluth S."/>
            <person name="Walsh D.A."/>
            <person name="Denef V.J."/>
            <person name="McMahon K.D."/>
            <person name="Konstantinidis K.T."/>
            <person name="Eloe-Fadrosh E.A."/>
            <person name="Kyrpides N.C."/>
            <person name="Woyke T."/>
        </authorList>
    </citation>
    <scope>NUCLEOTIDE SEQUENCE</scope>
    <source>
        <strain evidence="3">GVMAG-S-3300012000-53</strain>
    </source>
</reference>
<proteinExistence type="predicted"/>
<accession>A0A6C0KIH7</accession>
<feature type="region of interest" description="Disordered" evidence="1">
    <location>
        <begin position="116"/>
        <end position="137"/>
    </location>
</feature>
<feature type="compositionally biased region" description="Basic residues" evidence="1">
    <location>
        <begin position="120"/>
        <end position="137"/>
    </location>
</feature>
<dbReference type="Gene3D" id="3.40.30.10">
    <property type="entry name" value="Glutaredoxin"/>
    <property type="match status" value="1"/>
</dbReference>
<evidence type="ECO:0000259" key="2">
    <source>
        <dbReference type="PROSITE" id="PS51352"/>
    </source>
</evidence>
<dbReference type="InterPro" id="IPR036249">
    <property type="entry name" value="Thioredoxin-like_sf"/>
</dbReference>
<dbReference type="AlphaFoldDB" id="A0A6C0KIH7"/>
<organism evidence="3">
    <name type="scientific">viral metagenome</name>
    <dbReference type="NCBI Taxonomy" id="1070528"/>
    <lineage>
        <taxon>unclassified sequences</taxon>
        <taxon>metagenomes</taxon>
        <taxon>organismal metagenomes</taxon>
    </lineage>
</organism>
<dbReference type="SUPFAM" id="SSF52833">
    <property type="entry name" value="Thioredoxin-like"/>
    <property type="match status" value="1"/>
</dbReference>
<evidence type="ECO:0000313" key="3">
    <source>
        <dbReference type="EMBL" id="QHU16956.1"/>
    </source>
</evidence>
<dbReference type="InterPro" id="IPR013766">
    <property type="entry name" value="Thioredoxin_domain"/>
</dbReference>
<dbReference type="EMBL" id="MN740893">
    <property type="protein sequence ID" value="QHU16956.1"/>
    <property type="molecule type" value="Genomic_DNA"/>
</dbReference>
<dbReference type="Pfam" id="PF00085">
    <property type="entry name" value="Thioredoxin"/>
    <property type="match status" value="1"/>
</dbReference>
<name>A0A6C0KIH7_9ZZZZ</name>